<sequence length="364" mass="40960">MGNNTTECPENQFSHTLHLIAYSVLFLVGLVLNAIALFIFVRYLKLHSVVSIYMFNLALSDLLFTISLPLRIYYYSMGKWEMTNALCQLSGSLFQMNMYGSCLFLMCISVDRFVAIVFPLRFRHLRRPHVARLVCLSMWALIIGSSVPVFLAHDVSECLENGNLIYRCFETFSKNDWKELLPLVAMAVILGFLVPLVAVSSCTVRILYELCRTQSPQGIRRRKTVFLLVVNLGIFLICFVPYNTALALYTMVKTGLLQSNSLTKDALRPVVTVTIVLASLNCCLDPLVYYFSTEGFRNTFKKLGSTMTSSVPRETPVTEKEGHFLQSLVATSKESKSNSSRTLDLANKALENDLQTTDNLLQGS</sequence>
<dbReference type="InterPro" id="IPR017452">
    <property type="entry name" value="GPCR_Rhodpsn_7TM"/>
</dbReference>
<keyword evidence="9" id="KW-0325">Glycoprotein</keyword>
<evidence type="ECO:0000313" key="15">
    <source>
        <dbReference type="Proteomes" id="UP000008672"/>
    </source>
</evidence>
<dbReference type="PRINTS" id="PR00237">
    <property type="entry name" value="GPCRRHODOPSN"/>
</dbReference>
<dbReference type="CDD" id="cd15154">
    <property type="entry name" value="7tmA_LPAR5"/>
    <property type="match status" value="1"/>
</dbReference>
<dbReference type="FunFam" id="1.20.1070.10:FF:000017">
    <property type="entry name" value="lysophosphatidic acid receptor 4"/>
    <property type="match status" value="1"/>
</dbReference>
<keyword evidence="3 11" id="KW-0812">Transmembrane</keyword>
<dbReference type="GO" id="GO:0005886">
    <property type="term" value="C:plasma membrane"/>
    <property type="evidence" value="ECO:0007669"/>
    <property type="project" value="UniProtKB-SubCell"/>
</dbReference>
<proteinExistence type="inferred from homology"/>
<dbReference type="GO" id="GO:0004930">
    <property type="term" value="F:G protein-coupled receptor activity"/>
    <property type="evidence" value="ECO:0007669"/>
    <property type="project" value="UniProtKB-KW"/>
</dbReference>
<evidence type="ECO:0000256" key="12">
    <source>
        <dbReference type="SAM" id="Phobius"/>
    </source>
</evidence>
<evidence type="ECO:0000256" key="3">
    <source>
        <dbReference type="ARBA" id="ARBA00022692"/>
    </source>
</evidence>
<dbReference type="PROSITE" id="PS50262">
    <property type="entry name" value="G_PROTEIN_RECEP_F1_2"/>
    <property type="match status" value="1"/>
</dbReference>
<keyword evidence="10 11" id="KW-0807">Transducer</keyword>
<feature type="transmembrane region" description="Helical" evidence="12">
    <location>
        <begin position="98"/>
        <end position="118"/>
    </location>
</feature>
<dbReference type="SMART" id="SM01381">
    <property type="entry name" value="7TM_GPCR_Srsx"/>
    <property type="match status" value="1"/>
</dbReference>
<evidence type="ECO:0000256" key="11">
    <source>
        <dbReference type="RuleBase" id="RU000688"/>
    </source>
</evidence>
<evidence type="ECO:0000256" key="7">
    <source>
        <dbReference type="ARBA" id="ARBA00023157"/>
    </source>
</evidence>
<evidence type="ECO:0000256" key="4">
    <source>
        <dbReference type="ARBA" id="ARBA00022989"/>
    </source>
</evidence>
<dbReference type="HOGENOM" id="CLU_009579_8_2_1"/>
<keyword evidence="7" id="KW-1015">Disulfide bond</keyword>
<dbReference type="FunCoup" id="H3A548">
    <property type="interactions" value="617"/>
</dbReference>
<keyword evidence="6 12" id="KW-0472">Membrane</keyword>
<dbReference type="OMA" id="QTCKDYT"/>
<dbReference type="PROSITE" id="PS00237">
    <property type="entry name" value="G_PROTEIN_RECEP_F1_1"/>
    <property type="match status" value="1"/>
</dbReference>
<evidence type="ECO:0000256" key="10">
    <source>
        <dbReference type="ARBA" id="ARBA00023224"/>
    </source>
</evidence>
<dbReference type="SUPFAM" id="SSF81321">
    <property type="entry name" value="Family A G protein-coupled receptor-like"/>
    <property type="match status" value="1"/>
</dbReference>
<feature type="transmembrane region" description="Helical" evidence="12">
    <location>
        <begin position="225"/>
        <end position="250"/>
    </location>
</feature>
<protein>
    <submittedName>
        <fullName evidence="14">Lysophosphatidic acid receptor 5</fullName>
    </submittedName>
</protein>
<comment type="similarity">
    <text evidence="11">Belongs to the G-protein coupled receptor 1 family.</text>
</comment>
<dbReference type="PANTHER" id="PTHR24234">
    <property type="entry name" value="LYSOPHOSPHATIDIC ACID RECEPTOR 5/SPHINGOSYLPHOSPHORYLCHOLINE RECEPTOR"/>
    <property type="match status" value="1"/>
</dbReference>
<feature type="transmembrane region" description="Helical" evidence="12">
    <location>
        <begin position="270"/>
        <end position="292"/>
    </location>
</feature>
<dbReference type="OrthoDB" id="5781782at2759"/>
<dbReference type="eggNOG" id="ENOG502QUH0">
    <property type="taxonomic scope" value="Eukaryota"/>
</dbReference>
<reference evidence="15" key="1">
    <citation type="submission" date="2011-08" db="EMBL/GenBank/DDBJ databases">
        <title>The draft genome of Latimeria chalumnae.</title>
        <authorList>
            <person name="Di Palma F."/>
            <person name="Alfoldi J."/>
            <person name="Johnson J."/>
            <person name="Berlin A."/>
            <person name="Gnerre S."/>
            <person name="Jaffe D."/>
            <person name="MacCallum I."/>
            <person name="Young S."/>
            <person name="Walker B.J."/>
            <person name="Lander E."/>
            <person name="Lindblad-Toh K."/>
        </authorList>
    </citation>
    <scope>NUCLEOTIDE SEQUENCE [LARGE SCALE GENOMIC DNA]</scope>
    <source>
        <strain evidence="15">Wild caught</strain>
    </source>
</reference>
<evidence type="ECO:0000256" key="6">
    <source>
        <dbReference type="ARBA" id="ARBA00023136"/>
    </source>
</evidence>
<keyword evidence="2" id="KW-1003">Cell membrane</keyword>
<feature type="domain" description="G-protein coupled receptors family 1 profile" evidence="13">
    <location>
        <begin position="32"/>
        <end position="289"/>
    </location>
</feature>
<reference evidence="14" key="3">
    <citation type="submission" date="2025-09" db="UniProtKB">
        <authorList>
            <consortium name="Ensembl"/>
        </authorList>
    </citation>
    <scope>IDENTIFICATION</scope>
</reference>
<dbReference type="STRING" id="7897.ENSLACP00000004769"/>
<dbReference type="GO" id="GO:0048266">
    <property type="term" value="P:behavioral response to pain"/>
    <property type="evidence" value="ECO:0007669"/>
    <property type="project" value="TreeGrafter"/>
</dbReference>
<keyword evidence="8 11" id="KW-0675">Receptor</keyword>
<dbReference type="GeneTree" id="ENSGT00950000183136"/>
<keyword evidence="15" id="KW-1185">Reference proteome</keyword>
<feature type="transmembrane region" description="Helical" evidence="12">
    <location>
        <begin position="130"/>
        <end position="151"/>
    </location>
</feature>
<dbReference type="GeneID" id="102346747"/>
<dbReference type="PANTHER" id="PTHR24234:SF6">
    <property type="entry name" value="LYSOPHOSPHATIDIC ACID RECEPTOR 5"/>
    <property type="match status" value="1"/>
</dbReference>
<dbReference type="Proteomes" id="UP000008672">
    <property type="component" value="Unassembled WGS sequence"/>
</dbReference>
<dbReference type="PRINTS" id="PR01157">
    <property type="entry name" value="P2YPURNOCPTR"/>
</dbReference>
<dbReference type="Ensembl" id="ENSLACT00000004810.2">
    <property type="protein sequence ID" value="ENSLACP00000004769.2"/>
    <property type="gene ID" value="ENSLACG00000004238.2"/>
</dbReference>
<gene>
    <name evidence="14" type="primary">LPAR5</name>
</gene>
<accession>H3A548</accession>
<feature type="transmembrane region" description="Helical" evidence="12">
    <location>
        <begin position="53"/>
        <end position="74"/>
    </location>
</feature>
<dbReference type="Pfam" id="PF00001">
    <property type="entry name" value="7tm_1"/>
    <property type="match status" value="1"/>
</dbReference>
<name>H3A548_LATCH</name>
<dbReference type="KEGG" id="lcm:102346747"/>
<evidence type="ECO:0000256" key="8">
    <source>
        <dbReference type="ARBA" id="ARBA00023170"/>
    </source>
</evidence>
<evidence type="ECO:0000259" key="13">
    <source>
        <dbReference type="PROSITE" id="PS50262"/>
    </source>
</evidence>
<evidence type="ECO:0000256" key="9">
    <source>
        <dbReference type="ARBA" id="ARBA00023180"/>
    </source>
</evidence>
<evidence type="ECO:0000313" key="14">
    <source>
        <dbReference type="Ensembl" id="ENSLACP00000004769.2"/>
    </source>
</evidence>
<organism evidence="14 15">
    <name type="scientific">Latimeria chalumnae</name>
    <name type="common">Coelacanth</name>
    <dbReference type="NCBI Taxonomy" id="7897"/>
    <lineage>
        <taxon>Eukaryota</taxon>
        <taxon>Metazoa</taxon>
        <taxon>Chordata</taxon>
        <taxon>Craniata</taxon>
        <taxon>Vertebrata</taxon>
        <taxon>Euteleostomi</taxon>
        <taxon>Coelacanthiformes</taxon>
        <taxon>Coelacanthidae</taxon>
        <taxon>Latimeria</taxon>
    </lineage>
</organism>
<dbReference type="Bgee" id="ENSLACG00000004238">
    <property type="expression patterns" value="Expressed in pectoral fin and 3 other cell types or tissues"/>
</dbReference>
<reference evidence="14" key="2">
    <citation type="submission" date="2025-08" db="UniProtKB">
        <authorList>
            <consortium name="Ensembl"/>
        </authorList>
    </citation>
    <scope>IDENTIFICATION</scope>
</reference>
<dbReference type="AlphaFoldDB" id="H3A548"/>
<feature type="transmembrane region" description="Helical" evidence="12">
    <location>
        <begin position="180"/>
        <end position="204"/>
    </location>
</feature>
<dbReference type="EMBL" id="AFYH01172261">
    <property type="status" value="NOT_ANNOTATED_CDS"/>
    <property type="molecule type" value="Genomic_DNA"/>
</dbReference>
<dbReference type="InParanoid" id="H3A548"/>
<evidence type="ECO:0000256" key="1">
    <source>
        <dbReference type="ARBA" id="ARBA00004651"/>
    </source>
</evidence>
<evidence type="ECO:0000256" key="5">
    <source>
        <dbReference type="ARBA" id="ARBA00023040"/>
    </source>
</evidence>
<keyword evidence="4 12" id="KW-1133">Transmembrane helix</keyword>
<feature type="transmembrane region" description="Helical" evidence="12">
    <location>
        <begin position="20"/>
        <end position="41"/>
    </location>
</feature>
<evidence type="ECO:0000256" key="2">
    <source>
        <dbReference type="ARBA" id="ARBA00022475"/>
    </source>
</evidence>
<dbReference type="InterPro" id="IPR000276">
    <property type="entry name" value="GPCR_Rhodpsn"/>
</dbReference>
<dbReference type="Gene3D" id="1.20.1070.10">
    <property type="entry name" value="Rhodopsin 7-helix transmembrane proteins"/>
    <property type="match status" value="1"/>
</dbReference>
<comment type="subcellular location">
    <subcellularLocation>
        <location evidence="1">Cell membrane</location>
        <topology evidence="1">Multi-pass membrane protein</topology>
    </subcellularLocation>
</comment>
<keyword evidence="5 11" id="KW-0297">G-protein coupled receptor</keyword>